<reference evidence="2 3" key="1">
    <citation type="submission" date="2021-03" db="EMBL/GenBank/DDBJ databases">
        <title>Genomic Encyclopedia of Type Strains, Phase IV (KMG-IV): sequencing the most valuable type-strain genomes for metagenomic binning, comparative biology and taxonomic classification.</title>
        <authorList>
            <person name="Goeker M."/>
        </authorList>
    </citation>
    <scope>NUCLEOTIDE SEQUENCE [LARGE SCALE GENOMIC DNA]</scope>
    <source>
        <strain evidence="2 3">DSM 13372</strain>
    </source>
</reference>
<feature type="domain" description="BioF2-like acetyltransferase" evidence="1">
    <location>
        <begin position="194"/>
        <end position="343"/>
    </location>
</feature>
<comment type="caution">
    <text evidence="2">The sequence shown here is derived from an EMBL/GenBank/DDBJ whole genome shotgun (WGS) entry which is preliminary data.</text>
</comment>
<dbReference type="EMBL" id="JAGILA010000002">
    <property type="protein sequence ID" value="MBP2234898.1"/>
    <property type="molecule type" value="Genomic_DNA"/>
</dbReference>
<dbReference type="SUPFAM" id="SSF55729">
    <property type="entry name" value="Acyl-CoA N-acyltransferases (Nat)"/>
    <property type="match status" value="1"/>
</dbReference>
<dbReference type="Gene3D" id="3.40.630.30">
    <property type="match status" value="1"/>
</dbReference>
<evidence type="ECO:0000313" key="3">
    <source>
        <dbReference type="Proteomes" id="UP000730739"/>
    </source>
</evidence>
<dbReference type="InterPro" id="IPR016181">
    <property type="entry name" value="Acyl_CoA_acyltransferase"/>
</dbReference>
<sequence length="398" mass="44649">MAHSDFILAPPNDASLNPHQSVGRDKANRITVSIHSGLSENEAEWRTLEANNLNSPHQSLDWCRTWEETHDRQVLVVRGAIGGQALFVLPFEIVRGCFFRTARLIGSDHSNLNTGLFAEGIEMFAGADLTRALTDGLRQIRGFADVVSLDRIPATWRGAPHPLHFLPGAASPNASFQLPLRDDIEQTLAQLNAKRRRKRMRISEKRLAEFGGYEYVIARQPSEAHSLLEIFFRQKAARFAKLGLPDVFADGATRAFFHTLIDRGGLFELNAIRMRGEHHGKILAVAGLLRKGDHVICQFGSIDETVAADSSPGELLFYRIIERLCGEGVKVFDFGIGDQSYKRSWCTIETPLRDIVLPLTPRGQLAAGIHRMIARAKRAAKANEPVYTFLQRQRRRWQ</sequence>
<dbReference type="InterPro" id="IPR038740">
    <property type="entry name" value="BioF2-like_GNAT_dom"/>
</dbReference>
<dbReference type="RefSeq" id="WP_209601167.1">
    <property type="nucleotide sequence ID" value="NZ_JAGILA010000002.1"/>
</dbReference>
<organism evidence="2 3">
    <name type="scientific">Sinorhizobium kostiense</name>
    <dbReference type="NCBI Taxonomy" id="76747"/>
    <lineage>
        <taxon>Bacteria</taxon>
        <taxon>Pseudomonadati</taxon>
        <taxon>Pseudomonadota</taxon>
        <taxon>Alphaproteobacteria</taxon>
        <taxon>Hyphomicrobiales</taxon>
        <taxon>Rhizobiaceae</taxon>
        <taxon>Sinorhizobium/Ensifer group</taxon>
        <taxon>Sinorhizobium</taxon>
    </lineage>
</organism>
<evidence type="ECO:0000259" key="1">
    <source>
        <dbReference type="Pfam" id="PF13480"/>
    </source>
</evidence>
<dbReference type="Proteomes" id="UP000730739">
    <property type="component" value="Unassembled WGS sequence"/>
</dbReference>
<accession>A0ABS4QW79</accession>
<name>A0ABS4QW79_9HYPH</name>
<keyword evidence="3" id="KW-1185">Reference proteome</keyword>
<proteinExistence type="predicted"/>
<gene>
    <name evidence="2" type="ORF">J2Z31_001390</name>
</gene>
<dbReference type="Pfam" id="PF13480">
    <property type="entry name" value="Acetyltransf_6"/>
    <property type="match status" value="1"/>
</dbReference>
<evidence type="ECO:0000313" key="2">
    <source>
        <dbReference type="EMBL" id="MBP2234898.1"/>
    </source>
</evidence>
<protein>
    <submittedName>
        <fullName evidence="2">CelD/BcsL family acetyltransferase involved in cellulose biosynthesis</fullName>
    </submittedName>
</protein>